<feature type="transmembrane region" description="Helical" evidence="6">
    <location>
        <begin position="277"/>
        <end position="295"/>
    </location>
</feature>
<keyword evidence="2" id="KW-1003">Cell membrane</keyword>
<reference evidence="8 9" key="1">
    <citation type="journal article" date="2012" name="J. Bacteriol.">
        <title>Draft Genome Sequence of Novosphingobium nitrogenifigens Y88T.</title>
        <authorList>
            <person name="Strabala T.J."/>
            <person name="Macdonald L."/>
            <person name="Liu V."/>
            <person name="Smit A.M."/>
        </authorList>
    </citation>
    <scope>NUCLEOTIDE SEQUENCE [LARGE SCALE GENOMIC DNA]</scope>
    <source>
        <strain evidence="8 9">DSM 19370</strain>
    </source>
</reference>
<comment type="subcellular location">
    <subcellularLocation>
        <location evidence="1">Cell membrane</location>
        <topology evidence="1">Multi-pass membrane protein</topology>
    </subcellularLocation>
</comment>
<dbReference type="OrthoDB" id="7518665at2"/>
<evidence type="ECO:0000256" key="5">
    <source>
        <dbReference type="ARBA" id="ARBA00023136"/>
    </source>
</evidence>
<feature type="transmembrane region" description="Helical" evidence="6">
    <location>
        <begin position="836"/>
        <end position="856"/>
    </location>
</feature>
<dbReference type="NCBIfam" id="TIGR03480">
    <property type="entry name" value="HpnN"/>
    <property type="match status" value="1"/>
</dbReference>
<feature type="transmembrane region" description="Helical" evidence="6">
    <location>
        <begin position="712"/>
        <end position="735"/>
    </location>
</feature>
<feature type="transmembrane region" description="Helical" evidence="6">
    <location>
        <begin position="804"/>
        <end position="824"/>
    </location>
</feature>
<feature type="domain" description="Membrane transport protein MMPL" evidence="7">
    <location>
        <begin position="233"/>
        <end position="429"/>
    </location>
</feature>
<dbReference type="InterPro" id="IPR050545">
    <property type="entry name" value="Mycobact_MmpL"/>
</dbReference>
<evidence type="ECO:0000256" key="2">
    <source>
        <dbReference type="ARBA" id="ARBA00022475"/>
    </source>
</evidence>
<feature type="transmembrane region" description="Helical" evidence="6">
    <location>
        <begin position="302"/>
        <end position="324"/>
    </location>
</feature>
<dbReference type="SUPFAM" id="SSF82866">
    <property type="entry name" value="Multidrug efflux transporter AcrB transmembrane domain"/>
    <property type="match status" value="2"/>
</dbReference>
<evidence type="ECO:0000256" key="4">
    <source>
        <dbReference type="ARBA" id="ARBA00022989"/>
    </source>
</evidence>
<feature type="transmembrane region" description="Helical" evidence="6">
    <location>
        <begin position="405"/>
        <end position="428"/>
    </location>
</feature>
<comment type="caution">
    <text evidence="8">The sequence shown here is derived from an EMBL/GenBank/DDBJ whole genome shotgun (WGS) entry which is preliminary data.</text>
</comment>
<evidence type="ECO:0000256" key="6">
    <source>
        <dbReference type="SAM" id="Phobius"/>
    </source>
</evidence>
<dbReference type="EMBL" id="AEWJ01000032">
    <property type="protein sequence ID" value="EGD59492.1"/>
    <property type="molecule type" value="Genomic_DNA"/>
</dbReference>
<dbReference type="PANTHER" id="PTHR33406">
    <property type="entry name" value="MEMBRANE PROTEIN MJ1562-RELATED"/>
    <property type="match status" value="1"/>
</dbReference>
<dbReference type="InParanoid" id="F1Z7I0"/>
<sequence length="866" mass="91050">MKFAEPVSALVRASVRRPWLVLGIGFLLTVLSLAVDVGRFAMTTDTAELISPSVDWRQREKAFSSEFPQLSDVMLVIIDGQTPELAEDAAARLSARMDADKAHFRSAKRPDAGDFLSREGMLYGSREDVRKATSDLVAAQPLLGPLAADPSLRGVAQSLDTMLDGVTAGQVPLSRIDRPMQALAGSIDQSLAGKPAFFSWQRLLSGGSGRLAAPTRRLVLAQPVLDHTALKPGEAATDAINAAARELQIDAAHGVRLQLTGEVPMADDEFSTLEDNIGVVAMVMVGAMLLTLWFATRSARLVAAIMITIIAGLVVTTAVGLLGIGRFNLISVAFIPLFVGLGVDFGIQICVRFNAEYRVGVAPRQALIDAATALGAPLSLAAAAVFLGFGAFLPTAYVGIAELGVIAGLGMVIALLFSVTVLPALVLLMRPSPAQAETGIAALAPVDALLVRRRRAVLWLFALATVASIAGLPKVVFDFNPLHLRDPAAPSMQALADLTRDPDRTPSTIDVLAANQAEAAALAAKLGKLPEVSQVATLQGFVPEDQDAKLALIQDASMVLDVALNPFDVAPPPSDADMVGALRGTAAKLRTVAATPGQGAGDAAHLATSFDHLASATPAQRAAVNAMLSKPLGVMLDQLRQSLQAQAVTLDTLPDDLRREWVAPDGKARLQVFPSGNTLDNAVLLRFRDAVAKVTPAISGMPVSTQAAAGTIAWAFVQAGVIAFVLVSALLFAVLRNLREVLFTLAPVVLSIFLTLGSCVVIGQPINFANIIAFPLLFGVGVAFHIYFVMAWRAGATALLQSSLARAVLFSAFATGTAFGSLWISHHPGTASMGKILMISLIWTLICALIFEPALLGPPRGEKQAR</sequence>
<dbReference type="eggNOG" id="COG4258">
    <property type="taxonomic scope" value="Bacteria"/>
</dbReference>
<keyword evidence="3 6" id="KW-0812">Transmembrane</keyword>
<gene>
    <name evidence="8" type="ORF">Y88_1524</name>
</gene>
<feature type="transmembrane region" description="Helical" evidence="6">
    <location>
        <begin position="457"/>
        <end position="477"/>
    </location>
</feature>
<dbReference type="STRING" id="983920.Y88_1524"/>
<proteinExistence type="predicted"/>
<dbReference type="InterPro" id="IPR017841">
    <property type="entry name" value="Hopanoid_biosynth_HpnN"/>
</dbReference>
<evidence type="ECO:0000256" key="3">
    <source>
        <dbReference type="ARBA" id="ARBA00022692"/>
    </source>
</evidence>
<organism evidence="8 9">
    <name type="scientific">Novosphingobium nitrogenifigens DSM 19370</name>
    <dbReference type="NCBI Taxonomy" id="983920"/>
    <lineage>
        <taxon>Bacteria</taxon>
        <taxon>Pseudomonadati</taxon>
        <taxon>Pseudomonadota</taxon>
        <taxon>Alphaproteobacteria</taxon>
        <taxon>Sphingomonadales</taxon>
        <taxon>Sphingomonadaceae</taxon>
        <taxon>Novosphingobium</taxon>
    </lineage>
</organism>
<feature type="transmembrane region" description="Helical" evidence="6">
    <location>
        <begin position="367"/>
        <end position="393"/>
    </location>
</feature>
<dbReference type="Proteomes" id="UP000004728">
    <property type="component" value="Unassembled WGS sequence"/>
</dbReference>
<dbReference type="Pfam" id="PF03176">
    <property type="entry name" value="MMPL"/>
    <property type="match status" value="2"/>
</dbReference>
<evidence type="ECO:0000313" key="9">
    <source>
        <dbReference type="Proteomes" id="UP000004728"/>
    </source>
</evidence>
<dbReference type="PANTHER" id="PTHR33406:SF13">
    <property type="entry name" value="MEMBRANE PROTEIN YDFJ"/>
    <property type="match status" value="1"/>
</dbReference>
<dbReference type="HOGENOM" id="CLU_009099_0_0_5"/>
<evidence type="ECO:0000313" key="8">
    <source>
        <dbReference type="EMBL" id="EGD59492.1"/>
    </source>
</evidence>
<name>F1Z7I0_9SPHN</name>
<feature type="transmembrane region" description="Helical" evidence="6">
    <location>
        <begin position="330"/>
        <end position="355"/>
    </location>
</feature>
<feature type="transmembrane region" description="Helical" evidence="6">
    <location>
        <begin position="742"/>
        <end position="766"/>
    </location>
</feature>
<evidence type="ECO:0000256" key="1">
    <source>
        <dbReference type="ARBA" id="ARBA00004651"/>
    </source>
</evidence>
<dbReference type="Gene3D" id="1.20.1640.10">
    <property type="entry name" value="Multidrug efflux transporter AcrB transmembrane domain"/>
    <property type="match status" value="2"/>
</dbReference>
<dbReference type="GO" id="GO:0005886">
    <property type="term" value="C:plasma membrane"/>
    <property type="evidence" value="ECO:0007669"/>
    <property type="project" value="UniProtKB-SubCell"/>
</dbReference>
<keyword evidence="4 6" id="KW-1133">Transmembrane helix</keyword>
<feature type="transmembrane region" description="Helical" evidence="6">
    <location>
        <begin position="772"/>
        <end position="792"/>
    </location>
</feature>
<keyword evidence="5 6" id="KW-0472">Membrane</keyword>
<dbReference type="AlphaFoldDB" id="F1Z7I0"/>
<dbReference type="RefSeq" id="WP_008067672.1">
    <property type="nucleotide sequence ID" value="NZ_AQWK01000015.1"/>
</dbReference>
<protein>
    <submittedName>
        <fullName evidence="8">Hopanoid biosynthesis associated RND transporter like protein HpnN</fullName>
    </submittedName>
</protein>
<feature type="domain" description="Membrane transport protein MMPL" evidence="7">
    <location>
        <begin position="635"/>
        <end position="856"/>
    </location>
</feature>
<evidence type="ECO:0000259" key="7">
    <source>
        <dbReference type="Pfam" id="PF03176"/>
    </source>
</evidence>
<keyword evidence="9" id="KW-1185">Reference proteome</keyword>
<accession>F1Z7I0</accession>
<dbReference type="InterPro" id="IPR004869">
    <property type="entry name" value="MMPL_dom"/>
</dbReference>